<dbReference type="AlphaFoldDB" id="A0A7S2RXQ8"/>
<name>A0A7S2RXQ8_9STRA</name>
<evidence type="ECO:0000256" key="1">
    <source>
        <dbReference type="SAM" id="Phobius"/>
    </source>
</evidence>
<feature type="transmembrane region" description="Helical" evidence="1">
    <location>
        <begin position="265"/>
        <end position="289"/>
    </location>
</feature>
<feature type="transmembrane region" description="Helical" evidence="1">
    <location>
        <begin position="89"/>
        <end position="107"/>
    </location>
</feature>
<keyword evidence="1" id="KW-0472">Membrane</keyword>
<gene>
    <name evidence="2" type="ORF">QSP1433_LOCUS8137</name>
</gene>
<sequence length="399" mass="44364">MTCSGDFECPGPLMCYQGPVDDTGSCGCRKNWGWDGDECGGLGKWNIFAIVCTGIMILLYVGVLSIAFKSVFDIRRYLPRGAYFGSTAVSIYFAALAATFGLVWQAFDLAVALSPDLHITRSRLVSTKKVHLLEETALESCLFFVAFFGIMTLLHTTRLWLEVVYNAKKLRRVRTTVIVLRRCVLVLEFAYTMSLILGAVEGPWAFWVFVAIPYSIIVVIFIVIGQNKVIRVTERAVRLQLSSYTPEHNSKAEQTLSTIKNVKWFIRWVVASTLLLCSSTVMVVLTSGYNSSIIGNSSTSISGHKSWQVAMRQLFHLSVFLYLLPSLLFSTRAMYNLVAVRLQIAELKKLAQEPVGSDSRCTSLAFDYSDALADAPVKGGSLKRPLTRQISLEHACETI</sequence>
<accession>A0A7S2RXQ8</accession>
<dbReference type="EMBL" id="HBHK01012960">
    <property type="protein sequence ID" value="CAD9683615.1"/>
    <property type="molecule type" value="Transcribed_RNA"/>
</dbReference>
<feature type="transmembrane region" description="Helical" evidence="1">
    <location>
        <begin position="182"/>
        <end position="200"/>
    </location>
</feature>
<proteinExistence type="predicted"/>
<feature type="transmembrane region" description="Helical" evidence="1">
    <location>
        <begin position="142"/>
        <end position="161"/>
    </location>
</feature>
<evidence type="ECO:0000313" key="2">
    <source>
        <dbReference type="EMBL" id="CAD9683615.1"/>
    </source>
</evidence>
<protein>
    <submittedName>
        <fullName evidence="2">Uncharacterized protein</fullName>
    </submittedName>
</protein>
<organism evidence="2">
    <name type="scientific">Mucochytrium quahogii</name>
    <dbReference type="NCBI Taxonomy" id="96639"/>
    <lineage>
        <taxon>Eukaryota</taxon>
        <taxon>Sar</taxon>
        <taxon>Stramenopiles</taxon>
        <taxon>Bigyra</taxon>
        <taxon>Labyrinthulomycetes</taxon>
        <taxon>Thraustochytrida</taxon>
        <taxon>Thraustochytriidae</taxon>
        <taxon>Mucochytrium</taxon>
    </lineage>
</organism>
<feature type="transmembrane region" description="Helical" evidence="1">
    <location>
        <begin position="47"/>
        <end position="68"/>
    </location>
</feature>
<feature type="transmembrane region" description="Helical" evidence="1">
    <location>
        <begin position="206"/>
        <end position="225"/>
    </location>
</feature>
<feature type="transmembrane region" description="Helical" evidence="1">
    <location>
        <begin position="309"/>
        <end position="329"/>
    </location>
</feature>
<reference evidence="2" key="1">
    <citation type="submission" date="2021-01" db="EMBL/GenBank/DDBJ databases">
        <authorList>
            <person name="Corre E."/>
            <person name="Pelletier E."/>
            <person name="Niang G."/>
            <person name="Scheremetjew M."/>
            <person name="Finn R."/>
            <person name="Kale V."/>
            <person name="Holt S."/>
            <person name="Cochrane G."/>
            <person name="Meng A."/>
            <person name="Brown T."/>
            <person name="Cohen L."/>
        </authorList>
    </citation>
    <scope>NUCLEOTIDE SEQUENCE</scope>
    <source>
        <strain evidence="2">NY070348D</strain>
    </source>
</reference>
<keyword evidence="1" id="KW-1133">Transmembrane helix</keyword>
<keyword evidence="1" id="KW-0812">Transmembrane</keyword>